<proteinExistence type="predicted"/>
<dbReference type="VEuPathDB" id="FungiDB:PGTG_19150"/>
<organism evidence="2 3">
    <name type="scientific">Puccinia graminis f. sp. tritici (strain CRL 75-36-700-3 / race SCCL)</name>
    <name type="common">Black stem rust fungus</name>
    <dbReference type="NCBI Taxonomy" id="418459"/>
    <lineage>
        <taxon>Eukaryota</taxon>
        <taxon>Fungi</taxon>
        <taxon>Dikarya</taxon>
        <taxon>Basidiomycota</taxon>
        <taxon>Pucciniomycotina</taxon>
        <taxon>Pucciniomycetes</taxon>
        <taxon>Pucciniales</taxon>
        <taxon>Pucciniaceae</taxon>
        <taxon>Puccinia</taxon>
    </lineage>
</organism>
<feature type="region of interest" description="Disordered" evidence="1">
    <location>
        <begin position="318"/>
        <end position="342"/>
    </location>
</feature>
<dbReference type="PANTHER" id="PTHR10033">
    <property type="entry name" value="CALSEQUESTRIN"/>
    <property type="match status" value="1"/>
</dbReference>
<dbReference type="GO" id="GO:0005509">
    <property type="term" value="F:calcium ion binding"/>
    <property type="evidence" value="ECO:0000318"/>
    <property type="project" value="GO_Central"/>
</dbReference>
<keyword evidence="3" id="KW-1185">Reference proteome</keyword>
<dbReference type="RefSeq" id="XP_003337553.1">
    <property type="nucleotide sequence ID" value="XM_003337505.2"/>
</dbReference>
<gene>
    <name evidence="2" type="ORF">PGTG_19150</name>
</gene>
<feature type="region of interest" description="Disordered" evidence="1">
    <location>
        <begin position="1"/>
        <end position="191"/>
    </location>
</feature>
<reference key="1">
    <citation type="submission" date="2007-01" db="EMBL/GenBank/DDBJ databases">
        <title>The Genome Sequence of Puccinia graminis f. sp. tritici Strain CRL 75-36-700-3.</title>
        <authorList>
            <consortium name="The Broad Institute Genome Sequencing Platform"/>
            <person name="Birren B."/>
            <person name="Lander E."/>
            <person name="Galagan J."/>
            <person name="Nusbaum C."/>
            <person name="Devon K."/>
            <person name="Cuomo C."/>
            <person name="Jaffe D."/>
            <person name="Butler J."/>
            <person name="Alvarez P."/>
            <person name="Gnerre S."/>
            <person name="Grabherr M."/>
            <person name="Mauceli E."/>
            <person name="Brockman W."/>
            <person name="Young S."/>
            <person name="LaButti K."/>
            <person name="Sykes S."/>
            <person name="DeCaprio D."/>
            <person name="Crawford M."/>
            <person name="Koehrsen M."/>
            <person name="Engels R."/>
            <person name="Montgomery P."/>
            <person name="Pearson M."/>
            <person name="Howarth C."/>
            <person name="Larson L."/>
            <person name="White J."/>
            <person name="Zeng Q."/>
            <person name="Kodira C."/>
            <person name="Yandava C."/>
            <person name="Alvarado L."/>
            <person name="O'Leary S."/>
            <person name="Szabo L."/>
            <person name="Dean R."/>
            <person name="Schein J."/>
        </authorList>
    </citation>
    <scope>NUCLEOTIDE SEQUENCE</scope>
    <source>
        <strain>CRL 75-36-700-3</strain>
    </source>
</reference>
<evidence type="ECO:0000313" key="3">
    <source>
        <dbReference type="Proteomes" id="UP000008783"/>
    </source>
</evidence>
<dbReference type="OMA" id="HGKREAK"/>
<dbReference type="InParanoid" id="E3L9A9"/>
<dbReference type="GO" id="GO:0033018">
    <property type="term" value="C:sarcoplasmic reticulum lumen"/>
    <property type="evidence" value="ECO:0000318"/>
    <property type="project" value="GO_Central"/>
</dbReference>
<evidence type="ECO:0000256" key="1">
    <source>
        <dbReference type="SAM" id="MobiDB-lite"/>
    </source>
</evidence>
<dbReference type="EMBL" id="DS178383">
    <property type="protein sequence ID" value="EFP93134.1"/>
    <property type="molecule type" value="Genomic_DNA"/>
</dbReference>
<dbReference type="GeneID" id="10543199"/>
<sequence length="620" mass="66281">MVVTRTSHRNDQTSHQTRSRTAATNLAATSTQTNEGGGLAPGGACRGHAGGGGRGGHAGGGGRGGHAGGGGRGGHAGGGGRGGHAGGGGRGGHAGGGGRGGHAGGGGRGGQAGRGGRGGQAGRGGQGGQAGRGGRGGQAGRGGRAGTPGASRTNHAAEHWGGGDSDSGFDMESPGHGFDTESPGQHRREDTPAAWYDGHEEDQNRSTASPDPCDGLTLENYESRLHHWTERQLREVLGRQTGQSNRVPREIQEALRYHKMNYTKMKMMLALIGNVSIKTVNSFPGRRSSITTKKQLESICGIQQGPVLKPQVRLAKSVPTSPSRKNLPNNFNIVPPKGSPDGWDRRNGHLGAVWQAMEPECQLVFDARIFRHFSKIPIPYDGEEEEDDEGISDSPTQLLSSEEEEYFESIYNDLVNHEKVAMVVQKGVETDGSSGIQKQVLRHITRINSELYTVSTAYNLTYYLLTATRFPGDGSFCRELSNNPTWLQVVRDQWTAKVIFEAYSQGRQIQEVVEELTGSGDENSSAGKPSDIIRTNLRHKLNGLLAEALGVENAKFPKQKDPVSRLACKYPYLTIVQTEESTLSKEELYMGADHIVTSIREKWLTDIETGAFQIVHASNN</sequence>
<dbReference type="KEGG" id="pgr:PGTG_19150"/>
<dbReference type="PANTHER" id="PTHR10033:SF0">
    <property type="entry name" value="CALSEQUESTRIN"/>
    <property type="match status" value="1"/>
</dbReference>
<reference evidence="3" key="2">
    <citation type="journal article" date="2011" name="Proc. Natl. Acad. Sci. U.S.A.">
        <title>Obligate biotrophy features unraveled by the genomic analysis of rust fungi.</title>
        <authorList>
            <person name="Duplessis S."/>
            <person name="Cuomo C.A."/>
            <person name="Lin Y.-C."/>
            <person name="Aerts A."/>
            <person name="Tisserant E."/>
            <person name="Veneault-Fourrey C."/>
            <person name="Joly D.L."/>
            <person name="Hacquard S."/>
            <person name="Amselem J."/>
            <person name="Cantarel B.L."/>
            <person name="Chiu R."/>
            <person name="Coutinho P.M."/>
            <person name="Feau N."/>
            <person name="Field M."/>
            <person name="Frey P."/>
            <person name="Gelhaye E."/>
            <person name="Goldberg J."/>
            <person name="Grabherr M.G."/>
            <person name="Kodira C.D."/>
            <person name="Kohler A."/>
            <person name="Kuees U."/>
            <person name="Lindquist E.A."/>
            <person name="Lucas S.M."/>
            <person name="Mago R."/>
            <person name="Mauceli E."/>
            <person name="Morin E."/>
            <person name="Murat C."/>
            <person name="Pangilinan J.L."/>
            <person name="Park R."/>
            <person name="Pearson M."/>
            <person name="Quesneville H."/>
            <person name="Rouhier N."/>
            <person name="Sakthikumar S."/>
            <person name="Salamov A.A."/>
            <person name="Schmutz J."/>
            <person name="Selles B."/>
            <person name="Shapiro H."/>
            <person name="Tanguay P."/>
            <person name="Tuskan G.A."/>
            <person name="Henrissat B."/>
            <person name="Van de Peer Y."/>
            <person name="Rouze P."/>
            <person name="Ellis J.G."/>
            <person name="Dodds P.N."/>
            <person name="Schein J.E."/>
            <person name="Zhong S."/>
            <person name="Hamelin R.C."/>
            <person name="Grigoriev I.V."/>
            <person name="Szabo L.J."/>
            <person name="Martin F."/>
        </authorList>
    </citation>
    <scope>NUCLEOTIDE SEQUENCE [LARGE SCALE GENOMIC DNA]</scope>
    <source>
        <strain evidence="3">CRL 75-36-700-3 / race SCCL</strain>
    </source>
</reference>
<feature type="compositionally biased region" description="Gly residues" evidence="1">
    <location>
        <begin position="35"/>
        <end position="146"/>
    </location>
</feature>
<dbReference type="AlphaFoldDB" id="E3L9A9"/>
<evidence type="ECO:0000313" key="2">
    <source>
        <dbReference type="EMBL" id="EFP93134.1"/>
    </source>
</evidence>
<protein>
    <submittedName>
        <fullName evidence="2">Uncharacterized protein</fullName>
    </submittedName>
</protein>
<feature type="compositionally biased region" description="Polar residues" evidence="1">
    <location>
        <begin position="318"/>
        <end position="332"/>
    </location>
</feature>
<name>E3L9A9_PUCGT</name>
<feature type="compositionally biased region" description="Polar residues" evidence="1">
    <location>
        <begin position="13"/>
        <end position="34"/>
    </location>
</feature>
<accession>E3L9A9</accession>
<dbReference type="HOGENOM" id="CLU_025212_0_1_1"/>
<dbReference type="Proteomes" id="UP000008783">
    <property type="component" value="Unassembled WGS sequence"/>
</dbReference>
<dbReference type="GO" id="GO:0051279">
    <property type="term" value="P:regulation of release of sequestered calcium ion into cytosol"/>
    <property type="evidence" value="ECO:0000318"/>
    <property type="project" value="GO_Central"/>
</dbReference>